<reference evidence="4" key="2">
    <citation type="submission" date="2015-01" db="EMBL/GenBank/DDBJ databases">
        <authorList>
            <person name="Xiang T."/>
            <person name="Song Y."/>
            <person name="Huang L."/>
            <person name="Wang B."/>
            <person name="Wu P."/>
        </authorList>
    </citation>
    <scope>NUCLEOTIDE SEQUENCE [LARGE SCALE GENOMIC DNA]</scope>
    <source>
        <strain evidence="4">V1</strain>
    </source>
</reference>
<dbReference type="HAMAP" id="MF_00984">
    <property type="entry name" value="SSB"/>
    <property type="match status" value="1"/>
</dbReference>
<gene>
    <name evidence="5" type="ORF">FUT82_12640</name>
    <name evidence="4" type="ORF">TPHV1_160063</name>
</gene>
<dbReference type="Proteomes" id="UP000042527">
    <property type="component" value="Unassembled WGS sequence"/>
</dbReference>
<reference evidence="6" key="1">
    <citation type="submission" date="2015-01" db="EMBL/GenBank/DDBJ databases">
        <authorList>
            <person name="Manzoor Shahid"/>
            <person name="Zubair Saima"/>
        </authorList>
    </citation>
    <scope>NUCLEOTIDE SEQUENCE [LARGE SCALE GENOMIC DNA]</scope>
    <source>
        <strain evidence="6">V1</strain>
    </source>
</reference>
<evidence type="ECO:0000313" key="7">
    <source>
        <dbReference type="Proteomes" id="UP000323594"/>
    </source>
</evidence>
<dbReference type="GO" id="GO:0003697">
    <property type="term" value="F:single-stranded DNA binding"/>
    <property type="evidence" value="ECO:0007669"/>
    <property type="project" value="UniProtKB-UniRule"/>
</dbReference>
<dbReference type="EMBL" id="CDNC01000008">
    <property type="protein sequence ID" value="CEM61262.1"/>
    <property type="molecule type" value="Genomic_DNA"/>
</dbReference>
<dbReference type="GO" id="GO:0009295">
    <property type="term" value="C:nucleoid"/>
    <property type="evidence" value="ECO:0007669"/>
    <property type="project" value="TreeGrafter"/>
</dbReference>
<keyword evidence="1 2" id="KW-0238">DNA-binding</keyword>
<dbReference type="Pfam" id="PF00436">
    <property type="entry name" value="SSB"/>
    <property type="match status" value="1"/>
</dbReference>
<dbReference type="EMBL" id="CP042817">
    <property type="protein sequence ID" value="QEJ98760.1"/>
    <property type="molecule type" value="Genomic_DNA"/>
</dbReference>
<evidence type="ECO:0000256" key="1">
    <source>
        <dbReference type="ARBA" id="ARBA00023125"/>
    </source>
</evidence>
<proteinExistence type="inferred from homology"/>
<dbReference type="PANTHER" id="PTHR10302">
    <property type="entry name" value="SINGLE-STRANDED DNA-BINDING PROTEIN"/>
    <property type="match status" value="1"/>
</dbReference>
<evidence type="ECO:0000256" key="2">
    <source>
        <dbReference type="HAMAP-Rule" id="MF_00984"/>
    </source>
</evidence>
<accession>A0A0B7GUP2</accession>
<sequence length="130" mass="14613">MSSLNSLIIEGNVVRDPVVKTSPKGTAICNFSIAANRYYRTNDKTSQETSYFDIETWAKLAELCGENCVKGCGVRVVGRLKQDRWVGTDGKNYSKIKVIAEHVEFKPRFKNAEVPRHAQEELSPAEEVTF</sequence>
<dbReference type="GO" id="GO:0006260">
    <property type="term" value="P:DNA replication"/>
    <property type="evidence" value="ECO:0007669"/>
    <property type="project" value="InterPro"/>
</dbReference>
<protein>
    <recommendedName>
        <fullName evidence="2 3">Single-stranded DNA-binding protein</fullName>
        <shortName evidence="2">SSB</shortName>
    </recommendedName>
</protein>
<dbReference type="RefSeq" id="WP_002701075.1">
    <property type="nucleotide sequence ID" value="NZ_CDNC01000008.1"/>
</dbReference>
<dbReference type="PANTHER" id="PTHR10302:SF0">
    <property type="entry name" value="SINGLE-STRANDED DNA-BINDING PROTEIN, MITOCHONDRIAL"/>
    <property type="match status" value="1"/>
</dbReference>
<keyword evidence="6" id="KW-1185">Reference proteome</keyword>
<dbReference type="PIRSF" id="PIRSF002070">
    <property type="entry name" value="SSB"/>
    <property type="match status" value="1"/>
</dbReference>
<dbReference type="AlphaFoldDB" id="A0A0B7GUP2"/>
<dbReference type="SUPFAM" id="SSF50249">
    <property type="entry name" value="Nucleic acid-binding proteins"/>
    <property type="match status" value="1"/>
</dbReference>
<evidence type="ECO:0000313" key="4">
    <source>
        <dbReference type="EMBL" id="CEM61262.1"/>
    </source>
</evidence>
<dbReference type="GeneID" id="57752561"/>
<name>A0A0B7GUP2_TREPH</name>
<dbReference type="Gene3D" id="2.40.50.140">
    <property type="entry name" value="Nucleic acid-binding proteins"/>
    <property type="match status" value="1"/>
</dbReference>
<dbReference type="InterPro" id="IPR000424">
    <property type="entry name" value="Primosome_PriB/ssb"/>
</dbReference>
<dbReference type="InterPro" id="IPR011344">
    <property type="entry name" value="ssDNA-bd"/>
</dbReference>
<dbReference type="CDD" id="cd04496">
    <property type="entry name" value="SSB_OBF"/>
    <property type="match status" value="1"/>
</dbReference>
<dbReference type="NCBIfam" id="TIGR00621">
    <property type="entry name" value="ssb"/>
    <property type="match status" value="1"/>
</dbReference>
<reference evidence="5 7" key="3">
    <citation type="submission" date="2019-08" db="EMBL/GenBank/DDBJ databases">
        <authorList>
            <person name="Kuhnert P."/>
        </authorList>
    </citation>
    <scope>NUCLEOTIDE SEQUENCE [LARGE SCALE GENOMIC DNA]</scope>
    <source>
        <strain evidence="5 7">B36.5</strain>
    </source>
</reference>
<organism evidence="4 6">
    <name type="scientific">Treponema phagedenis</name>
    <dbReference type="NCBI Taxonomy" id="162"/>
    <lineage>
        <taxon>Bacteria</taxon>
        <taxon>Pseudomonadati</taxon>
        <taxon>Spirochaetota</taxon>
        <taxon>Spirochaetia</taxon>
        <taxon>Spirochaetales</taxon>
        <taxon>Treponemataceae</taxon>
        <taxon>Treponema</taxon>
    </lineage>
</organism>
<evidence type="ECO:0000256" key="3">
    <source>
        <dbReference type="PIRNR" id="PIRNR002070"/>
    </source>
</evidence>
<evidence type="ECO:0000313" key="5">
    <source>
        <dbReference type="EMBL" id="QEJ98760.1"/>
    </source>
</evidence>
<comment type="subunit">
    <text evidence="2">Homotetramer.</text>
</comment>
<comment type="caution">
    <text evidence="2">Lacks conserved residue(s) required for the propagation of feature annotation.</text>
</comment>
<dbReference type="OrthoDB" id="9809878at2"/>
<dbReference type="InterPro" id="IPR012340">
    <property type="entry name" value="NA-bd_OB-fold"/>
</dbReference>
<dbReference type="Proteomes" id="UP000323594">
    <property type="component" value="Chromosome"/>
</dbReference>
<evidence type="ECO:0000313" key="6">
    <source>
        <dbReference type="Proteomes" id="UP000042527"/>
    </source>
</evidence>
<dbReference type="PROSITE" id="PS50935">
    <property type="entry name" value="SSB"/>
    <property type="match status" value="1"/>
</dbReference>